<dbReference type="Gene3D" id="2.30.110.10">
    <property type="entry name" value="Electron Transport, Fmn-binding Protein, Chain A"/>
    <property type="match status" value="1"/>
</dbReference>
<keyword evidence="1" id="KW-0560">Oxidoreductase</keyword>
<dbReference type="InterPro" id="IPR011576">
    <property type="entry name" value="Pyridox_Oxase_N"/>
</dbReference>
<feature type="domain" description="Pyridoxamine 5'-phosphate oxidase N-terminal" evidence="2">
    <location>
        <begin position="9"/>
        <end position="137"/>
    </location>
</feature>
<dbReference type="EMBL" id="FNRT01000002">
    <property type="protein sequence ID" value="SEB87792.1"/>
    <property type="molecule type" value="Genomic_DNA"/>
</dbReference>
<dbReference type="InterPro" id="IPR052019">
    <property type="entry name" value="F420H2_bilvrd_red/Heme_oxyg"/>
</dbReference>
<keyword evidence="4" id="KW-1185">Reference proteome</keyword>
<dbReference type="Proteomes" id="UP000198742">
    <property type="component" value="Unassembled WGS sequence"/>
</dbReference>
<evidence type="ECO:0000259" key="2">
    <source>
        <dbReference type="Pfam" id="PF01243"/>
    </source>
</evidence>
<evidence type="ECO:0000313" key="4">
    <source>
        <dbReference type="Proteomes" id="UP000198742"/>
    </source>
</evidence>
<organism evidence="3 4">
    <name type="scientific">Nocardioides exalbidus</name>
    <dbReference type="NCBI Taxonomy" id="402596"/>
    <lineage>
        <taxon>Bacteria</taxon>
        <taxon>Bacillati</taxon>
        <taxon>Actinomycetota</taxon>
        <taxon>Actinomycetes</taxon>
        <taxon>Propionibacteriales</taxon>
        <taxon>Nocardioidaceae</taxon>
        <taxon>Nocardioides</taxon>
    </lineage>
</organism>
<dbReference type="SUPFAM" id="SSF50475">
    <property type="entry name" value="FMN-binding split barrel"/>
    <property type="match status" value="1"/>
</dbReference>
<dbReference type="InterPro" id="IPR019920">
    <property type="entry name" value="F420-binding_dom_put"/>
</dbReference>
<proteinExistence type="predicted"/>
<gene>
    <name evidence="3" type="ORF">SAMN04489844_1243</name>
</gene>
<dbReference type="Pfam" id="PF01243">
    <property type="entry name" value="PNPOx_N"/>
    <property type="match status" value="1"/>
</dbReference>
<dbReference type="GO" id="GO:0070967">
    <property type="term" value="F:coenzyme F420 binding"/>
    <property type="evidence" value="ECO:0007669"/>
    <property type="project" value="TreeGrafter"/>
</dbReference>
<dbReference type="GO" id="GO:0005829">
    <property type="term" value="C:cytosol"/>
    <property type="evidence" value="ECO:0007669"/>
    <property type="project" value="TreeGrafter"/>
</dbReference>
<dbReference type="NCBIfam" id="TIGR03618">
    <property type="entry name" value="Rv1155_F420"/>
    <property type="match status" value="1"/>
</dbReference>
<dbReference type="InterPro" id="IPR012349">
    <property type="entry name" value="Split_barrel_FMN-bd"/>
</dbReference>
<sequence>MSTDPAVQLDDALLDLLRSAATCYVATTMPDGSPQLTQTWVDVDASGAHVLVNTVATHQKTRNIARDPRVAVAVSDPANPSRYHEIRGLVVATTTEGAVDHIEALSQRYTGQPYPWYGGRDQQRVILQIVPTRINTMG</sequence>
<dbReference type="RefSeq" id="WP_217630275.1">
    <property type="nucleotide sequence ID" value="NZ_FNRT01000002.1"/>
</dbReference>
<dbReference type="PANTHER" id="PTHR35176:SF6">
    <property type="entry name" value="HEME OXYGENASE HI_0854-RELATED"/>
    <property type="match status" value="1"/>
</dbReference>
<dbReference type="GO" id="GO:0016627">
    <property type="term" value="F:oxidoreductase activity, acting on the CH-CH group of donors"/>
    <property type="evidence" value="ECO:0007669"/>
    <property type="project" value="TreeGrafter"/>
</dbReference>
<dbReference type="AlphaFoldDB" id="A0A1H4MZK5"/>
<accession>A0A1H4MZK5</accession>
<dbReference type="STRING" id="402596.SAMN04489844_1243"/>
<protein>
    <submittedName>
        <fullName evidence="3">PPOX class probable F420-dependent enzyme</fullName>
    </submittedName>
</protein>
<dbReference type="PANTHER" id="PTHR35176">
    <property type="entry name" value="HEME OXYGENASE HI_0854-RELATED"/>
    <property type="match status" value="1"/>
</dbReference>
<name>A0A1H4MZK5_9ACTN</name>
<evidence type="ECO:0000313" key="3">
    <source>
        <dbReference type="EMBL" id="SEB87792.1"/>
    </source>
</evidence>
<reference evidence="4" key="1">
    <citation type="submission" date="2016-10" db="EMBL/GenBank/DDBJ databases">
        <authorList>
            <person name="Varghese N."/>
            <person name="Submissions S."/>
        </authorList>
    </citation>
    <scope>NUCLEOTIDE SEQUENCE [LARGE SCALE GENOMIC DNA]</scope>
    <source>
        <strain evidence="4">DSM 22017</strain>
    </source>
</reference>
<evidence type="ECO:0000256" key="1">
    <source>
        <dbReference type="ARBA" id="ARBA00023002"/>
    </source>
</evidence>